<dbReference type="EMBL" id="JAMKPW020000031">
    <property type="protein sequence ID" value="KAK8203344.1"/>
    <property type="molecule type" value="Genomic_DNA"/>
</dbReference>
<sequence>MAEVAAGVIAAEQVVSTTIEGGAIAGYAIAKDTMPLKATITQIARAQEDDNNSLALRRSNHTLSVIGKKAYIFGGEIADKELAPNDVHSITLPSSHDEKADYACYPSLPSEEGGEVPASRTGHAACTRDNQIIISGGRDSTGTDIEEDSSLWLWDSSELKWQKLRPNPTSTSSPTPAPGPRHNHSIFPHNGNIVLHGGKSSSGDAMSDTWLFKSSAKSWLQLPSAPAGSTTNAVLADNTLYTITGSSAVSSEVHFLRLTPESTATEWQTVEFPTNPLTPGPLPRVGAGLVSVTTGYGRLYLLYFFGERNGTVTTTSASASASPKSGEKAADPPLYSDIWSLQLPSLSPVPDPHGSTLSSFTPKPAALKDRIRRKLGYEDGGMTWAEVGIEAGEQVAHAGKVHPGPRAWFGADVLEGGRGVVVWGGLNAKGEREGDGWVVRVE</sequence>
<organism evidence="1 2">
    <name type="scientific">Zalaria obscura</name>
    <dbReference type="NCBI Taxonomy" id="2024903"/>
    <lineage>
        <taxon>Eukaryota</taxon>
        <taxon>Fungi</taxon>
        <taxon>Dikarya</taxon>
        <taxon>Ascomycota</taxon>
        <taxon>Pezizomycotina</taxon>
        <taxon>Dothideomycetes</taxon>
        <taxon>Dothideomycetidae</taxon>
        <taxon>Dothideales</taxon>
        <taxon>Zalariaceae</taxon>
        <taxon>Zalaria</taxon>
    </lineage>
</organism>
<name>A0ACC3S9S9_9PEZI</name>
<accession>A0ACC3S9S9</accession>
<dbReference type="Proteomes" id="UP001320706">
    <property type="component" value="Unassembled WGS sequence"/>
</dbReference>
<reference evidence="1" key="1">
    <citation type="submission" date="2024-02" db="EMBL/GenBank/DDBJ databases">
        <title>Metagenome Assembled Genome of Zalaria obscura JY119.</title>
        <authorList>
            <person name="Vighnesh L."/>
            <person name="Jagadeeshwari U."/>
            <person name="Venkata Ramana C."/>
            <person name="Sasikala C."/>
        </authorList>
    </citation>
    <scope>NUCLEOTIDE SEQUENCE</scope>
    <source>
        <strain evidence="1">JY119</strain>
    </source>
</reference>
<gene>
    <name evidence="1" type="ORF">M8818_005322</name>
</gene>
<keyword evidence="2" id="KW-1185">Reference proteome</keyword>
<proteinExistence type="predicted"/>
<comment type="caution">
    <text evidence="1">The sequence shown here is derived from an EMBL/GenBank/DDBJ whole genome shotgun (WGS) entry which is preliminary data.</text>
</comment>
<evidence type="ECO:0000313" key="1">
    <source>
        <dbReference type="EMBL" id="KAK8203344.1"/>
    </source>
</evidence>
<evidence type="ECO:0000313" key="2">
    <source>
        <dbReference type="Proteomes" id="UP001320706"/>
    </source>
</evidence>
<protein>
    <submittedName>
        <fullName evidence="1">Uncharacterized protein</fullName>
    </submittedName>
</protein>